<dbReference type="Proteomes" id="UP000016960">
    <property type="component" value="Unassembled WGS sequence"/>
</dbReference>
<keyword evidence="2" id="KW-1185">Reference proteome</keyword>
<reference evidence="1 2" key="1">
    <citation type="submission" date="2013-05" db="EMBL/GenBank/DDBJ databases">
        <title>Draft genome sequence of Rubidibacter lacunae KORDI 51-2.</title>
        <authorList>
            <person name="Choi D.H."/>
            <person name="Noh J.H."/>
            <person name="Kwon K.-K."/>
            <person name="Lee J.-H."/>
            <person name="Ryu J.-Y."/>
        </authorList>
    </citation>
    <scope>NUCLEOTIDE SEQUENCE [LARGE SCALE GENOMIC DNA]</scope>
    <source>
        <strain evidence="1 2">KORDI 51-2</strain>
    </source>
</reference>
<gene>
    <name evidence="1" type="ORF">KR51_00014170</name>
</gene>
<evidence type="ECO:0000313" key="1">
    <source>
        <dbReference type="EMBL" id="ERN42076.1"/>
    </source>
</evidence>
<accession>U5DK69</accession>
<dbReference type="EMBL" id="ASSJ01000035">
    <property type="protein sequence ID" value="ERN42076.1"/>
    <property type="molecule type" value="Genomic_DNA"/>
</dbReference>
<dbReference type="AlphaFoldDB" id="U5DK69"/>
<proteinExistence type="predicted"/>
<comment type="caution">
    <text evidence="1">The sequence shown here is derived from an EMBL/GenBank/DDBJ whole genome shotgun (WGS) entry which is preliminary data.</text>
</comment>
<name>U5DK69_9CHRO</name>
<dbReference type="InParanoid" id="U5DK69"/>
<evidence type="ECO:0000313" key="2">
    <source>
        <dbReference type="Proteomes" id="UP000016960"/>
    </source>
</evidence>
<protein>
    <submittedName>
        <fullName evidence="1">Uncharacterized protein</fullName>
    </submittedName>
</protein>
<sequence length="56" mass="5916">MAAPEARPLLGGVEDLEELEIELVQLLEELTPEVAAALVGDDLILAALGVANIFLF</sequence>
<organism evidence="1 2">
    <name type="scientific">Rubidibacter lacunae KORDI 51-2</name>
    <dbReference type="NCBI Taxonomy" id="582515"/>
    <lineage>
        <taxon>Bacteria</taxon>
        <taxon>Bacillati</taxon>
        <taxon>Cyanobacteriota</taxon>
        <taxon>Cyanophyceae</taxon>
        <taxon>Oscillatoriophycideae</taxon>
        <taxon>Chroococcales</taxon>
        <taxon>Aphanothecaceae</taxon>
        <taxon>Rubidibacter</taxon>
    </lineage>
</organism>